<name>A0ABN7VWP3_GIGMA</name>
<proteinExistence type="predicted"/>
<reference evidence="1 2" key="1">
    <citation type="submission" date="2021-06" db="EMBL/GenBank/DDBJ databases">
        <authorList>
            <person name="Kallberg Y."/>
            <person name="Tangrot J."/>
            <person name="Rosling A."/>
        </authorList>
    </citation>
    <scope>NUCLEOTIDE SEQUENCE [LARGE SCALE GENOMIC DNA]</scope>
    <source>
        <strain evidence="1 2">120-4 pot B 10/14</strain>
    </source>
</reference>
<dbReference type="EMBL" id="CAJVQB010024366">
    <property type="protein sequence ID" value="CAG8804007.1"/>
    <property type="molecule type" value="Genomic_DNA"/>
</dbReference>
<protein>
    <submittedName>
        <fullName evidence="1">15669_t:CDS:1</fullName>
    </submittedName>
</protein>
<keyword evidence="2" id="KW-1185">Reference proteome</keyword>
<evidence type="ECO:0000313" key="2">
    <source>
        <dbReference type="Proteomes" id="UP000789901"/>
    </source>
</evidence>
<gene>
    <name evidence="1" type="ORF">GMARGA_LOCUS23763</name>
</gene>
<accession>A0ABN7VWP3</accession>
<organism evidence="1 2">
    <name type="scientific">Gigaspora margarita</name>
    <dbReference type="NCBI Taxonomy" id="4874"/>
    <lineage>
        <taxon>Eukaryota</taxon>
        <taxon>Fungi</taxon>
        <taxon>Fungi incertae sedis</taxon>
        <taxon>Mucoromycota</taxon>
        <taxon>Glomeromycotina</taxon>
        <taxon>Glomeromycetes</taxon>
        <taxon>Diversisporales</taxon>
        <taxon>Gigasporaceae</taxon>
        <taxon>Gigaspora</taxon>
    </lineage>
</organism>
<sequence length="440" mass="51622">QCLDYKSESTIPWFYLPHTIRTIPRGRQPNWYKQIVEMVQEMIRSQAIVPIRPNSAYTYNNAIWEKKEWITLKAYQAGFIGRISSLKKDNTALINHWTLSYTTQTLQPCSGCWYNNPILAKEKCTKKISLDLLQSIPVDSKKRLRIQISNLRQLQTRGSEKKQKSNLEQREMIMEPQYTNVIEKIESDLWKLKQLIFQLRTHKRYVDNIEREGIMCTTIPRKLKLLVETEYWPTRKKNQITALIHISRVTRKELKIHILSNNIHFCNTATKLFQSLPYMQLITGSTNNWSSWLSWLTLTACKNQEYTFEYKKQTINPSNTLCTLETRKNITARHVQDVRMHWKTTTMSSHALRTAQVYGKPSQAKVLQITRIITNNIHLLDPYIPSMNRVILRILPMQATNEINRITQNAQIRPDEEAVEEEIAANIQLTSKKLAQLHNA</sequence>
<dbReference type="Proteomes" id="UP000789901">
    <property type="component" value="Unassembled WGS sequence"/>
</dbReference>
<feature type="non-terminal residue" evidence="1">
    <location>
        <position position="440"/>
    </location>
</feature>
<comment type="caution">
    <text evidence="1">The sequence shown here is derived from an EMBL/GenBank/DDBJ whole genome shotgun (WGS) entry which is preliminary data.</text>
</comment>
<feature type="non-terminal residue" evidence="1">
    <location>
        <position position="1"/>
    </location>
</feature>
<evidence type="ECO:0000313" key="1">
    <source>
        <dbReference type="EMBL" id="CAG8804007.1"/>
    </source>
</evidence>